<organism evidence="1 2">
    <name type="scientific">Trapa incisa</name>
    <dbReference type="NCBI Taxonomy" id="236973"/>
    <lineage>
        <taxon>Eukaryota</taxon>
        <taxon>Viridiplantae</taxon>
        <taxon>Streptophyta</taxon>
        <taxon>Embryophyta</taxon>
        <taxon>Tracheophyta</taxon>
        <taxon>Spermatophyta</taxon>
        <taxon>Magnoliopsida</taxon>
        <taxon>eudicotyledons</taxon>
        <taxon>Gunneridae</taxon>
        <taxon>Pentapetalae</taxon>
        <taxon>rosids</taxon>
        <taxon>malvids</taxon>
        <taxon>Myrtales</taxon>
        <taxon>Lythraceae</taxon>
        <taxon>Trapa</taxon>
    </lineage>
</organism>
<protein>
    <submittedName>
        <fullName evidence="1">Uncharacterized protein</fullName>
    </submittedName>
</protein>
<gene>
    <name evidence="1" type="ORF">SAY87_031782</name>
</gene>
<evidence type="ECO:0000313" key="1">
    <source>
        <dbReference type="EMBL" id="KAK4771250.1"/>
    </source>
</evidence>
<dbReference type="EMBL" id="JAXIOK010000005">
    <property type="protein sequence ID" value="KAK4771250.1"/>
    <property type="molecule type" value="Genomic_DNA"/>
</dbReference>
<comment type="caution">
    <text evidence="1">The sequence shown here is derived from an EMBL/GenBank/DDBJ whole genome shotgun (WGS) entry which is preliminary data.</text>
</comment>
<keyword evidence="2" id="KW-1185">Reference proteome</keyword>
<dbReference type="Proteomes" id="UP001345219">
    <property type="component" value="Chromosome 24"/>
</dbReference>
<proteinExistence type="predicted"/>
<name>A0AAN7KWL9_9MYRT</name>
<evidence type="ECO:0000313" key="2">
    <source>
        <dbReference type="Proteomes" id="UP001345219"/>
    </source>
</evidence>
<dbReference type="AlphaFoldDB" id="A0AAN7KWL9"/>
<sequence length="65" mass="7600">MAAASRRVHRIRLVPAVSSTGSAPLLLLFDPLEEVREHPMDRIRIEHRIPRSNRRDQQVVQRDHL</sequence>
<accession>A0AAN7KWL9</accession>
<reference evidence="1 2" key="1">
    <citation type="journal article" date="2023" name="Hortic Res">
        <title>Pangenome of water caltrop reveals structural variations and asymmetric subgenome divergence after allopolyploidization.</title>
        <authorList>
            <person name="Zhang X."/>
            <person name="Chen Y."/>
            <person name="Wang L."/>
            <person name="Yuan Y."/>
            <person name="Fang M."/>
            <person name="Shi L."/>
            <person name="Lu R."/>
            <person name="Comes H.P."/>
            <person name="Ma Y."/>
            <person name="Chen Y."/>
            <person name="Huang G."/>
            <person name="Zhou Y."/>
            <person name="Zheng Z."/>
            <person name="Qiu Y."/>
        </authorList>
    </citation>
    <scope>NUCLEOTIDE SEQUENCE [LARGE SCALE GENOMIC DNA]</scope>
    <source>
        <tissue evidence="1">Roots</tissue>
    </source>
</reference>